<accession>A0A2W1BTC2</accession>
<sequence length="210" mass="23654">MPFGLNGQGPRKPLIVVIGRNYQSRSSDEVVQVYSSSIEYEDSNRNYRFDKVKTANNIYDTLLGGKTNDDSNNMLRDGQVDENSEEQIEKEIMIADALRSRCQAIVECEEKCPDDEPKKKPKKKKNSCSESNDECDATTEKCSESCETPKPKQEKYCPKSCKAVFDHLINCPPPGNRKKKKENKKKKGCGPATGKTMPPNWKTGSEDECD</sequence>
<organism evidence="2 3">
    <name type="scientific">Helicoverpa armigera</name>
    <name type="common">Cotton bollworm</name>
    <name type="synonym">Heliothis armigera</name>
    <dbReference type="NCBI Taxonomy" id="29058"/>
    <lineage>
        <taxon>Eukaryota</taxon>
        <taxon>Metazoa</taxon>
        <taxon>Ecdysozoa</taxon>
        <taxon>Arthropoda</taxon>
        <taxon>Hexapoda</taxon>
        <taxon>Insecta</taxon>
        <taxon>Pterygota</taxon>
        <taxon>Neoptera</taxon>
        <taxon>Endopterygota</taxon>
        <taxon>Lepidoptera</taxon>
        <taxon>Glossata</taxon>
        <taxon>Ditrysia</taxon>
        <taxon>Noctuoidea</taxon>
        <taxon>Noctuidae</taxon>
        <taxon>Heliothinae</taxon>
        <taxon>Helicoverpa</taxon>
    </lineage>
</organism>
<name>A0A2W1BTC2_HELAM</name>
<proteinExistence type="predicted"/>
<feature type="compositionally biased region" description="Basic residues" evidence="1">
    <location>
        <begin position="176"/>
        <end position="188"/>
    </location>
</feature>
<evidence type="ECO:0000313" key="3">
    <source>
        <dbReference type="Proteomes" id="UP000249218"/>
    </source>
</evidence>
<protein>
    <submittedName>
        <fullName evidence="2">Uncharacterized protein</fullName>
    </submittedName>
</protein>
<evidence type="ECO:0000313" key="2">
    <source>
        <dbReference type="EMBL" id="PZC76457.1"/>
    </source>
</evidence>
<feature type="region of interest" description="Disordered" evidence="1">
    <location>
        <begin position="112"/>
        <end position="155"/>
    </location>
</feature>
<evidence type="ECO:0000256" key="1">
    <source>
        <dbReference type="SAM" id="MobiDB-lite"/>
    </source>
</evidence>
<keyword evidence="3" id="KW-1185">Reference proteome</keyword>
<reference evidence="2 3" key="1">
    <citation type="journal article" date="2017" name="BMC Biol.">
        <title>Genomic innovations, transcriptional plasticity and gene loss underlying the evolution and divergence of two highly polyphagous and invasive Helicoverpa pest species.</title>
        <authorList>
            <person name="Pearce S.L."/>
            <person name="Clarke D.F."/>
            <person name="East P.D."/>
            <person name="Elfekih S."/>
            <person name="Gordon K.H."/>
            <person name="Jermiin L.S."/>
            <person name="McGaughran A."/>
            <person name="Oakeshott J.G."/>
            <person name="Papanikolaou A."/>
            <person name="Perera O.P."/>
            <person name="Rane R.V."/>
            <person name="Richards S."/>
            <person name="Tay W.T."/>
            <person name="Walsh T.K."/>
            <person name="Anderson A."/>
            <person name="Anderson C.J."/>
            <person name="Asgari S."/>
            <person name="Board P.G."/>
            <person name="Bretschneider A."/>
            <person name="Campbell P.M."/>
            <person name="Chertemps T."/>
            <person name="Christeller J.T."/>
            <person name="Coppin C.W."/>
            <person name="Downes S.J."/>
            <person name="Duan G."/>
            <person name="Farnsworth C.A."/>
            <person name="Good R.T."/>
            <person name="Han L.B."/>
            <person name="Han Y.C."/>
            <person name="Hatje K."/>
            <person name="Horne I."/>
            <person name="Huang Y.P."/>
            <person name="Hughes D.S."/>
            <person name="Jacquin-Joly E."/>
            <person name="James W."/>
            <person name="Jhangiani S."/>
            <person name="Kollmar M."/>
            <person name="Kuwar S.S."/>
            <person name="Li S."/>
            <person name="Liu N.Y."/>
            <person name="Maibeche M.T."/>
            <person name="Miller J.R."/>
            <person name="Montagne N."/>
            <person name="Perry T."/>
            <person name="Qu J."/>
            <person name="Song S.V."/>
            <person name="Sutton G.G."/>
            <person name="Vogel H."/>
            <person name="Walenz B.P."/>
            <person name="Xu W."/>
            <person name="Zhang H.J."/>
            <person name="Zou Z."/>
            <person name="Batterham P."/>
            <person name="Edwards O.R."/>
            <person name="Feyereisen R."/>
            <person name="Gibbs R.A."/>
            <person name="Heckel D.G."/>
            <person name="McGrath A."/>
            <person name="Robin C."/>
            <person name="Scherer S.E."/>
            <person name="Worley K.C."/>
            <person name="Wu Y.D."/>
        </authorList>
    </citation>
    <scope>NUCLEOTIDE SEQUENCE [LARGE SCALE GENOMIC DNA]</scope>
    <source>
        <strain evidence="2">Harm_GR_Male_#8</strain>
        <tissue evidence="2">Whole organism</tissue>
    </source>
</reference>
<dbReference type="EMBL" id="KZ149957">
    <property type="protein sequence ID" value="PZC76457.1"/>
    <property type="molecule type" value="Genomic_DNA"/>
</dbReference>
<feature type="region of interest" description="Disordered" evidence="1">
    <location>
        <begin position="169"/>
        <end position="210"/>
    </location>
</feature>
<dbReference type="OrthoDB" id="7369590at2759"/>
<dbReference type="Proteomes" id="UP000249218">
    <property type="component" value="Unassembled WGS sequence"/>
</dbReference>
<gene>
    <name evidence="2" type="primary">HaOG204548</name>
    <name evidence="2" type="ORF">B5X24_HaOG204548</name>
</gene>
<dbReference type="AlphaFoldDB" id="A0A2W1BTC2"/>
<feature type="compositionally biased region" description="Basic and acidic residues" evidence="1">
    <location>
        <begin position="138"/>
        <end position="155"/>
    </location>
</feature>